<protein>
    <submittedName>
        <fullName evidence="1">Uncharacterized protein</fullName>
    </submittedName>
</protein>
<sequence length="304" mass="36068">FDVSKKVISYIAFNMIFKLKANQLKKREYVELLTERTDYLREKGELNSSISDDVLTEFFLSCNILIREKGFYSFWHSNLLEYFCAIELGHQINKNILSIPIKDIVNAFDFRNYLITSFPLIENENYKETLKKTNIFLYLESILEQAVLNEFEEIFILKVLLEKLNSKYRFVQDKVCGLIEKYLRYSKNPEEILTTIIDKEERPNVLVWSLLELGKLKSQKARDYLFKLKNFDLKTDRDIYLNPISGHRIIALSNFGDQEIQDFIINEIEREWGGIPYLNMIGTALFNITRRKQLSLKSFRQVMK</sequence>
<organism evidence="1">
    <name type="scientific">marine sediment metagenome</name>
    <dbReference type="NCBI Taxonomy" id="412755"/>
    <lineage>
        <taxon>unclassified sequences</taxon>
        <taxon>metagenomes</taxon>
        <taxon>ecological metagenomes</taxon>
    </lineage>
</organism>
<evidence type="ECO:0000313" key="1">
    <source>
        <dbReference type="EMBL" id="GAH52127.1"/>
    </source>
</evidence>
<reference evidence="1" key="1">
    <citation type="journal article" date="2014" name="Front. Microbiol.">
        <title>High frequency of phylogenetically diverse reductive dehalogenase-homologous genes in deep subseafloor sedimentary metagenomes.</title>
        <authorList>
            <person name="Kawai M."/>
            <person name="Futagami T."/>
            <person name="Toyoda A."/>
            <person name="Takaki Y."/>
            <person name="Nishi S."/>
            <person name="Hori S."/>
            <person name="Arai W."/>
            <person name="Tsubouchi T."/>
            <person name="Morono Y."/>
            <person name="Uchiyama I."/>
            <person name="Ito T."/>
            <person name="Fujiyama A."/>
            <person name="Inagaki F."/>
            <person name="Takami H."/>
        </authorList>
    </citation>
    <scope>NUCLEOTIDE SEQUENCE</scope>
    <source>
        <strain evidence="1">Expedition CK06-06</strain>
    </source>
</reference>
<name>X1G4G7_9ZZZZ</name>
<feature type="non-terminal residue" evidence="1">
    <location>
        <position position="304"/>
    </location>
</feature>
<comment type="caution">
    <text evidence="1">The sequence shown here is derived from an EMBL/GenBank/DDBJ whole genome shotgun (WGS) entry which is preliminary data.</text>
</comment>
<accession>X1G4G7</accession>
<gene>
    <name evidence="1" type="ORF">S03H2_27824</name>
</gene>
<feature type="non-terminal residue" evidence="1">
    <location>
        <position position="1"/>
    </location>
</feature>
<dbReference type="EMBL" id="BARU01016750">
    <property type="protein sequence ID" value="GAH52127.1"/>
    <property type="molecule type" value="Genomic_DNA"/>
</dbReference>
<proteinExistence type="predicted"/>
<dbReference type="AlphaFoldDB" id="X1G4G7"/>